<gene>
    <name evidence="1" type="ORF">HK097_002183</name>
</gene>
<organism evidence="1 2">
    <name type="scientific">Rhizophlyctis rosea</name>
    <dbReference type="NCBI Taxonomy" id="64517"/>
    <lineage>
        <taxon>Eukaryota</taxon>
        <taxon>Fungi</taxon>
        <taxon>Fungi incertae sedis</taxon>
        <taxon>Chytridiomycota</taxon>
        <taxon>Chytridiomycota incertae sedis</taxon>
        <taxon>Chytridiomycetes</taxon>
        <taxon>Rhizophlyctidales</taxon>
        <taxon>Rhizophlyctidaceae</taxon>
        <taxon>Rhizophlyctis</taxon>
    </lineage>
</organism>
<comment type="caution">
    <text evidence="1">The sequence shown here is derived from an EMBL/GenBank/DDBJ whole genome shotgun (WGS) entry which is preliminary data.</text>
</comment>
<sequence>MDLRYFDTLINFSRKLDAHLKDIHHSLSEPPSQPSTAALTTFTVNCESRTTSLRADLDAIEASISGKRSEIGGERIPSVAELVDAAEEAVGQLKRQHDFVKDWLAEYGYVGI</sequence>
<reference evidence="1" key="1">
    <citation type="submission" date="2020-05" db="EMBL/GenBank/DDBJ databases">
        <title>Phylogenomic resolution of chytrid fungi.</title>
        <authorList>
            <person name="Stajich J.E."/>
            <person name="Amses K."/>
            <person name="Simmons R."/>
            <person name="Seto K."/>
            <person name="Myers J."/>
            <person name="Bonds A."/>
            <person name="Quandt C.A."/>
            <person name="Barry K."/>
            <person name="Liu P."/>
            <person name="Grigoriev I."/>
            <person name="Longcore J.E."/>
            <person name="James T.Y."/>
        </authorList>
    </citation>
    <scope>NUCLEOTIDE SEQUENCE</scope>
    <source>
        <strain evidence="1">JEL0318</strain>
    </source>
</reference>
<keyword evidence="2" id="KW-1185">Reference proteome</keyword>
<dbReference type="EMBL" id="JADGJD010001460">
    <property type="protein sequence ID" value="KAJ3041821.1"/>
    <property type="molecule type" value="Genomic_DNA"/>
</dbReference>
<evidence type="ECO:0000313" key="1">
    <source>
        <dbReference type="EMBL" id="KAJ3041821.1"/>
    </source>
</evidence>
<accession>A0AAD5S5Q1</accession>
<name>A0AAD5S5Q1_9FUNG</name>
<protein>
    <submittedName>
        <fullName evidence="1">Uncharacterized protein</fullName>
    </submittedName>
</protein>
<dbReference type="AlphaFoldDB" id="A0AAD5S5Q1"/>
<evidence type="ECO:0000313" key="2">
    <source>
        <dbReference type="Proteomes" id="UP001212841"/>
    </source>
</evidence>
<dbReference type="Proteomes" id="UP001212841">
    <property type="component" value="Unassembled WGS sequence"/>
</dbReference>
<proteinExistence type="predicted"/>
<feature type="non-terminal residue" evidence="1">
    <location>
        <position position="1"/>
    </location>
</feature>